<dbReference type="Pfam" id="PF12796">
    <property type="entry name" value="Ank_2"/>
    <property type="match status" value="1"/>
</dbReference>
<evidence type="ECO:0000256" key="2">
    <source>
        <dbReference type="PROSITE-ProRule" id="PRU00023"/>
    </source>
</evidence>
<dbReference type="SMART" id="SM00248">
    <property type="entry name" value="ANK"/>
    <property type="match status" value="7"/>
</dbReference>
<keyword evidence="2" id="KW-0040">ANK repeat</keyword>
<dbReference type="PANTHER" id="PTHR10039:SF16">
    <property type="entry name" value="GPI INOSITOL-DEACYLASE"/>
    <property type="match status" value="1"/>
</dbReference>
<sequence length="1156" mass="128101">MASVIDLWDNAFKSLPPDICASLEKARSHKRDILGAVLEEAESKRELSLRKRWKVTKPNGEVIIIVAWIHRFKETGDTLVQYDPGHAALPWAAVRFLLQMAISEVQVFEAMAEELEDTARMLVRYRIFENTYLAGPQSETQLTMKEALVRLYAEMLTFLGTALNFYRERSIDEVRSNTLNEREQEVNALASLIDAETLQSLHVAFTRLSTESFKALSEDRFQEILDWLCVAPYHHHHQYIAQSRLSGAGQWLLQHEKFIAWQTSSSQSLLLIHGIPGSGKPTLCSVFVDYLQSAATTNPAAALFGYFYCANPQSERSRRCANDIMRTILFQLSIDTVHRTKMRDCLSCEYERQVCLARAGKFDMAQLCVADCVRLILEIAEQDPLTIVIDGLDSIDDAERPAVVGALEELVVRADNVVKIFVASRGTNRSADKPVAEFEIQITSEETKEDMEAFVDHLVEQSVTKKRLLQGNLHSDTQNMLKGALLAGSHEMFLWARLQVERICRETLEADVIAALQDNLPQDLDLLYQESLDCISHAGEAARDIAMKVILCVLHIREPLTPQAVLMALACEKDSVLDLTQILVICANLVVLDTKCNSLRFSHQSVQDFLTRHREFSPAAAHHVLSSLCIRACLRGLNSASFAGLQIPSDDFYVYAAMYWAVHSKLALTFGKDTATIESVEASLKAFLFDEEWDTTLSFEGWIENARQIASILPREHAMKRSMCAVSSSDFEFVFTLSMFGLESILREALANISDVYINLPNDPGYTPIYLAAALGQSATVSLLLECGSNINVKCGTHGSPLHVALVKTLLQNGADMSCGAVYGTAFEAACRGRREDIAVHLIEAGLSITGAGDYEKVVDSAALVGFVKVVQILQTPDFSASNTTKAARARTETKIRKVIQGGQTGVLRQFLGQNPNSRDFIPSDAVALATLFNQKSMIEFLLDIGMDIEANGDFGSPLRTAALLNYQSTVRLLVDKGAQIEACGPFGDSLQTAAMNGNSYIVRLLIDEGAPVNQETGFYGSALQAAAYHGHSDTVQVLLHARADIYQPGLCKDAFEAASRGGQDHVAELLQQKCNGLDPSWITIGPMFMGPPAGFPSELPLSAMETFFESAISSTEYREKQPEDFLKMNDMRTLEYDYVLLSAWDKLPLDVVRTR</sequence>
<dbReference type="AlphaFoldDB" id="A0A9P7UGH5"/>
<evidence type="ECO:0000259" key="4">
    <source>
        <dbReference type="Pfam" id="PF24883"/>
    </source>
</evidence>
<dbReference type="InterPro" id="IPR036770">
    <property type="entry name" value="Ankyrin_rpt-contain_sf"/>
</dbReference>
<dbReference type="SUPFAM" id="SSF52540">
    <property type="entry name" value="P-loop containing nucleoside triphosphate hydrolases"/>
    <property type="match status" value="1"/>
</dbReference>
<accession>A0A9P7UGH5</accession>
<evidence type="ECO:0000256" key="1">
    <source>
        <dbReference type="ARBA" id="ARBA00022737"/>
    </source>
</evidence>
<evidence type="ECO:0008006" key="7">
    <source>
        <dbReference type="Google" id="ProtNLM"/>
    </source>
</evidence>
<dbReference type="InterPro" id="IPR056125">
    <property type="entry name" value="DUF7708"/>
</dbReference>
<gene>
    <name evidence="5" type="ORF">JMJ77_008514</name>
</gene>
<protein>
    <recommendedName>
        <fullName evidence="7">NACHT domain-containing protein</fullName>
    </recommendedName>
</protein>
<feature type="domain" description="Nephrocystin 3-like N-terminal" evidence="4">
    <location>
        <begin position="247"/>
        <end position="425"/>
    </location>
</feature>
<dbReference type="PROSITE" id="PS50088">
    <property type="entry name" value="ANK_REPEAT"/>
    <property type="match status" value="2"/>
</dbReference>
<keyword evidence="6" id="KW-1185">Reference proteome</keyword>
<dbReference type="Pfam" id="PF24809">
    <property type="entry name" value="DUF7708"/>
    <property type="match status" value="1"/>
</dbReference>
<dbReference type="Gene3D" id="3.40.50.300">
    <property type="entry name" value="P-loop containing nucleotide triphosphate hydrolases"/>
    <property type="match status" value="1"/>
</dbReference>
<proteinExistence type="predicted"/>
<dbReference type="Proteomes" id="UP000699042">
    <property type="component" value="Unassembled WGS sequence"/>
</dbReference>
<comment type="caution">
    <text evidence="5">The sequence shown here is derived from an EMBL/GenBank/DDBJ whole genome shotgun (WGS) entry which is preliminary data.</text>
</comment>
<reference evidence="5" key="1">
    <citation type="submission" date="2021-05" db="EMBL/GenBank/DDBJ databases">
        <title>Comparative genomics of three Colletotrichum scovillei strains and genetic complementation revealed genes involved fungal growth and virulence on chili pepper.</title>
        <authorList>
            <person name="Hsieh D.-K."/>
            <person name="Chuang S.-C."/>
            <person name="Chen C.-Y."/>
            <person name="Chao Y.-T."/>
            <person name="Lu M.-Y.J."/>
            <person name="Lee M.-H."/>
            <person name="Shih M.-C."/>
        </authorList>
    </citation>
    <scope>NUCLEOTIDE SEQUENCE</scope>
    <source>
        <strain evidence="5">Coll-153</strain>
    </source>
</reference>
<organism evidence="5 6">
    <name type="scientific">Colletotrichum scovillei</name>
    <dbReference type="NCBI Taxonomy" id="1209932"/>
    <lineage>
        <taxon>Eukaryota</taxon>
        <taxon>Fungi</taxon>
        <taxon>Dikarya</taxon>
        <taxon>Ascomycota</taxon>
        <taxon>Pezizomycotina</taxon>
        <taxon>Sordariomycetes</taxon>
        <taxon>Hypocreomycetidae</taxon>
        <taxon>Glomerellales</taxon>
        <taxon>Glomerellaceae</taxon>
        <taxon>Colletotrichum</taxon>
        <taxon>Colletotrichum acutatum species complex</taxon>
    </lineage>
</organism>
<dbReference type="Pfam" id="PF24883">
    <property type="entry name" value="NPHP3_N"/>
    <property type="match status" value="1"/>
</dbReference>
<evidence type="ECO:0000259" key="3">
    <source>
        <dbReference type="Pfam" id="PF24809"/>
    </source>
</evidence>
<dbReference type="InterPro" id="IPR056884">
    <property type="entry name" value="NPHP3-like_N"/>
</dbReference>
<dbReference type="PROSITE" id="PS50297">
    <property type="entry name" value="ANK_REP_REGION"/>
    <property type="match status" value="1"/>
</dbReference>
<feature type="repeat" description="ANK" evidence="2">
    <location>
        <begin position="764"/>
        <end position="796"/>
    </location>
</feature>
<feature type="repeat" description="ANK" evidence="2">
    <location>
        <begin position="991"/>
        <end position="1018"/>
    </location>
</feature>
<name>A0A9P7UGH5_9PEZI</name>
<dbReference type="PANTHER" id="PTHR10039">
    <property type="entry name" value="AMELOGENIN"/>
    <property type="match status" value="1"/>
</dbReference>
<dbReference type="Gene3D" id="1.25.40.20">
    <property type="entry name" value="Ankyrin repeat-containing domain"/>
    <property type="match status" value="2"/>
</dbReference>
<dbReference type="Pfam" id="PF00023">
    <property type="entry name" value="Ank"/>
    <property type="match status" value="1"/>
</dbReference>
<dbReference type="InterPro" id="IPR002110">
    <property type="entry name" value="Ankyrin_rpt"/>
</dbReference>
<dbReference type="InterPro" id="IPR027417">
    <property type="entry name" value="P-loop_NTPase"/>
</dbReference>
<evidence type="ECO:0000313" key="6">
    <source>
        <dbReference type="Proteomes" id="UP000699042"/>
    </source>
</evidence>
<dbReference type="SUPFAM" id="SSF48403">
    <property type="entry name" value="Ankyrin repeat"/>
    <property type="match status" value="1"/>
</dbReference>
<dbReference type="EMBL" id="JAESDN010000002">
    <property type="protein sequence ID" value="KAG7056063.1"/>
    <property type="molecule type" value="Genomic_DNA"/>
</dbReference>
<feature type="domain" description="DUF7708" evidence="3">
    <location>
        <begin position="69"/>
        <end position="186"/>
    </location>
</feature>
<keyword evidence="1" id="KW-0677">Repeat</keyword>
<evidence type="ECO:0000313" key="5">
    <source>
        <dbReference type="EMBL" id="KAG7056063.1"/>
    </source>
</evidence>